<dbReference type="EMBL" id="BAAAHH010000015">
    <property type="protein sequence ID" value="GAA0954640.1"/>
    <property type="molecule type" value="Genomic_DNA"/>
</dbReference>
<accession>A0ABP4BTH1</accession>
<name>A0ABP4BTH1_9ACTN</name>
<dbReference type="RefSeq" id="WP_344242204.1">
    <property type="nucleotide sequence ID" value="NZ_BAAAHH010000015.1"/>
</dbReference>
<dbReference type="Proteomes" id="UP001500665">
    <property type="component" value="Unassembled WGS sequence"/>
</dbReference>
<keyword evidence="3" id="KW-1185">Reference proteome</keyword>
<dbReference type="PROSITE" id="PS51677">
    <property type="entry name" value="NODB"/>
    <property type="match status" value="1"/>
</dbReference>
<comment type="caution">
    <text evidence="2">The sequence shown here is derived from an EMBL/GenBank/DDBJ whole genome shotgun (WGS) entry which is preliminary data.</text>
</comment>
<evidence type="ECO:0000313" key="3">
    <source>
        <dbReference type="Proteomes" id="UP001500665"/>
    </source>
</evidence>
<dbReference type="Pfam" id="PF01522">
    <property type="entry name" value="Polysacc_deac_1"/>
    <property type="match status" value="1"/>
</dbReference>
<protein>
    <submittedName>
        <fullName evidence="2">Polysaccharide deacetylase</fullName>
    </submittedName>
</protein>
<dbReference type="SUPFAM" id="SSF88713">
    <property type="entry name" value="Glycoside hydrolase/deacetylase"/>
    <property type="match status" value="1"/>
</dbReference>
<dbReference type="Gene3D" id="3.20.20.370">
    <property type="entry name" value="Glycoside hydrolase/deacetylase"/>
    <property type="match status" value="1"/>
</dbReference>
<dbReference type="InterPro" id="IPR037950">
    <property type="entry name" value="PgdA-like"/>
</dbReference>
<dbReference type="InterPro" id="IPR011330">
    <property type="entry name" value="Glyco_hydro/deAcase_b/a-brl"/>
</dbReference>
<feature type="domain" description="NodB homology" evidence="1">
    <location>
        <begin position="26"/>
        <end position="268"/>
    </location>
</feature>
<sequence>MTESNLQAARSGLTVCLSFDFDALSGWVAGSRNPADVSRGEFAAVAVPRVLDLLDRHGIQATFFVPGHTALAYPAQVLDIERRGHEIGHHGWAHEAAGEFSDEEQREIFRKGIEALEKVTGERPVGYRAPRGSYSATSIDILVEHGFLYNSHFSASDFYPYYLRQGDQWSDAGEYVFGRTVDLVEIPFAWHMDDFVHFEFYPGLANTLNAPSAVREIWQGEFDYAYLHEPGGVVVICMHPEVIGRGSRISMLDELIGHMKSRPGVRFARMRDHAAAWREATPVEAWLASDSPLVPRPFEGRP</sequence>
<dbReference type="CDD" id="cd10938">
    <property type="entry name" value="CE4_HpPgdA_like"/>
    <property type="match status" value="1"/>
</dbReference>
<dbReference type="PANTHER" id="PTHR47561">
    <property type="entry name" value="POLYSACCHARIDE DEACETYLASE FAMILY PROTEIN (AFU_ORTHOLOGUE AFUA_6G05030)"/>
    <property type="match status" value="1"/>
</dbReference>
<dbReference type="PANTHER" id="PTHR47561:SF1">
    <property type="entry name" value="POLYSACCHARIDE DEACETYLASE FAMILY PROTEIN (AFU_ORTHOLOGUE AFUA_6G05030)"/>
    <property type="match status" value="1"/>
</dbReference>
<gene>
    <name evidence="2" type="ORF">GCM10009550_38150</name>
</gene>
<reference evidence="3" key="1">
    <citation type="journal article" date="2019" name="Int. J. Syst. Evol. Microbiol.">
        <title>The Global Catalogue of Microorganisms (GCM) 10K type strain sequencing project: providing services to taxonomists for standard genome sequencing and annotation.</title>
        <authorList>
            <consortium name="The Broad Institute Genomics Platform"/>
            <consortium name="The Broad Institute Genome Sequencing Center for Infectious Disease"/>
            <person name="Wu L."/>
            <person name="Ma J."/>
        </authorList>
    </citation>
    <scope>NUCLEOTIDE SEQUENCE [LARGE SCALE GENOMIC DNA]</scope>
    <source>
        <strain evidence="3">JCM 10696</strain>
    </source>
</reference>
<evidence type="ECO:0000259" key="1">
    <source>
        <dbReference type="PROSITE" id="PS51677"/>
    </source>
</evidence>
<dbReference type="InterPro" id="IPR002509">
    <property type="entry name" value="NODB_dom"/>
</dbReference>
<proteinExistence type="predicted"/>
<evidence type="ECO:0000313" key="2">
    <source>
        <dbReference type="EMBL" id="GAA0954640.1"/>
    </source>
</evidence>
<organism evidence="2 3">
    <name type="scientific">Actinocorallia libanotica</name>
    <dbReference type="NCBI Taxonomy" id="46162"/>
    <lineage>
        <taxon>Bacteria</taxon>
        <taxon>Bacillati</taxon>
        <taxon>Actinomycetota</taxon>
        <taxon>Actinomycetes</taxon>
        <taxon>Streptosporangiales</taxon>
        <taxon>Thermomonosporaceae</taxon>
        <taxon>Actinocorallia</taxon>
    </lineage>
</organism>